<comment type="caution">
    <text evidence="1">The sequence shown here is derived from an EMBL/GenBank/DDBJ whole genome shotgun (WGS) entry which is preliminary data.</text>
</comment>
<keyword evidence="2" id="KW-1185">Reference proteome</keyword>
<name>A0ACC1RFY3_9HYPO</name>
<organism evidence="1 2">
    <name type="scientific">Fusarium decemcellulare</name>
    <dbReference type="NCBI Taxonomy" id="57161"/>
    <lineage>
        <taxon>Eukaryota</taxon>
        <taxon>Fungi</taxon>
        <taxon>Dikarya</taxon>
        <taxon>Ascomycota</taxon>
        <taxon>Pezizomycotina</taxon>
        <taxon>Sordariomycetes</taxon>
        <taxon>Hypocreomycetidae</taxon>
        <taxon>Hypocreales</taxon>
        <taxon>Nectriaceae</taxon>
        <taxon>Fusarium</taxon>
        <taxon>Fusarium decemcellulare species complex</taxon>
    </lineage>
</organism>
<evidence type="ECO:0000313" key="1">
    <source>
        <dbReference type="EMBL" id="KAJ3518553.1"/>
    </source>
</evidence>
<accession>A0ACC1RFY3</accession>
<sequence length="66" mass="8111">MLLPSKGEDEDLVKKYVDNLKGEKYVERFDEVHGWMSARAKLDQERQRKEYERGYRLFLNWLARYL</sequence>
<evidence type="ECO:0000313" key="2">
    <source>
        <dbReference type="Proteomes" id="UP001148629"/>
    </source>
</evidence>
<gene>
    <name evidence="1" type="ORF">NM208_g14476</name>
</gene>
<dbReference type="Proteomes" id="UP001148629">
    <property type="component" value="Unassembled WGS sequence"/>
</dbReference>
<proteinExistence type="predicted"/>
<protein>
    <submittedName>
        <fullName evidence="1">Uncharacterized protein</fullName>
    </submittedName>
</protein>
<dbReference type="EMBL" id="JANRMS010003396">
    <property type="protein sequence ID" value="KAJ3518553.1"/>
    <property type="molecule type" value="Genomic_DNA"/>
</dbReference>
<reference evidence="1" key="1">
    <citation type="submission" date="2022-08" db="EMBL/GenBank/DDBJ databases">
        <title>Genome Sequence of Fusarium decemcellulare.</title>
        <authorList>
            <person name="Buettner E."/>
        </authorList>
    </citation>
    <scope>NUCLEOTIDE SEQUENCE</scope>
    <source>
        <strain evidence="1">Babe19</strain>
    </source>
</reference>